<proteinExistence type="predicted"/>
<sequence>MPTESGSDSVRVCVGSDKDFDPVDGGSDPQPDPDPDPEPPEPMDIQAWVNDSGASVVLLSLVPRQDTQTQGAGPATHQEGGRS</sequence>
<dbReference type="OrthoDB" id="10457833at2759"/>
<dbReference type="GeneID" id="72066135"/>
<gene>
    <name evidence="2" type="ORF">JDV02_004180</name>
</gene>
<dbReference type="EMBL" id="CP086356">
    <property type="protein sequence ID" value="UNI17866.1"/>
    <property type="molecule type" value="Genomic_DNA"/>
</dbReference>
<evidence type="ECO:0000313" key="3">
    <source>
        <dbReference type="Proteomes" id="UP000829364"/>
    </source>
</evidence>
<dbReference type="AlphaFoldDB" id="A0A9Q8QFB8"/>
<name>A0A9Q8QFB8_9HYPO</name>
<accession>A0A9Q8QFB8</accession>
<evidence type="ECO:0000313" key="2">
    <source>
        <dbReference type="EMBL" id="UNI17866.1"/>
    </source>
</evidence>
<protein>
    <submittedName>
        <fullName evidence="2">Uncharacterized protein</fullName>
    </submittedName>
</protein>
<dbReference type="Proteomes" id="UP000829364">
    <property type="component" value="Chromosome 3"/>
</dbReference>
<reference evidence="2" key="1">
    <citation type="submission" date="2021-11" db="EMBL/GenBank/DDBJ databases">
        <title>Purpureocillium_takamizusanense_genome.</title>
        <authorList>
            <person name="Nguyen N.-H."/>
        </authorList>
    </citation>
    <scope>NUCLEOTIDE SEQUENCE</scope>
    <source>
        <strain evidence="2">PT3</strain>
    </source>
</reference>
<organism evidence="2 3">
    <name type="scientific">Purpureocillium takamizusanense</name>
    <dbReference type="NCBI Taxonomy" id="2060973"/>
    <lineage>
        <taxon>Eukaryota</taxon>
        <taxon>Fungi</taxon>
        <taxon>Dikarya</taxon>
        <taxon>Ascomycota</taxon>
        <taxon>Pezizomycotina</taxon>
        <taxon>Sordariomycetes</taxon>
        <taxon>Hypocreomycetidae</taxon>
        <taxon>Hypocreales</taxon>
        <taxon>Ophiocordycipitaceae</taxon>
        <taxon>Purpureocillium</taxon>
    </lineage>
</organism>
<evidence type="ECO:0000256" key="1">
    <source>
        <dbReference type="SAM" id="MobiDB-lite"/>
    </source>
</evidence>
<dbReference type="KEGG" id="ptkz:JDV02_004180"/>
<feature type="compositionally biased region" description="Acidic residues" evidence="1">
    <location>
        <begin position="31"/>
        <end position="41"/>
    </location>
</feature>
<dbReference type="RefSeq" id="XP_047841347.1">
    <property type="nucleotide sequence ID" value="XM_047985370.1"/>
</dbReference>
<feature type="region of interest" description="Disordered" evidence="1">
    <location>
        <begin position="1"/>
        <end position="46"/>
    </location>
</feature>
<feature type="region of interest" description="Disordered" evidence="1">
    <location>
        <begin position="61"/>
        <end position="83"/>
    </location>
</feature>
<keyword evidence="3" id="KW-1185">Reference proteome</keyword>